<feature type="transmembrane region" description="Helical" evidence="8">
    <location>
        <begin position="125"/>
        <end position="147"/>
    </location>
</feature>
<reference evidence="10" key="1">
    <citation type="journal article" date="2019" name="Int. J. Syst. Evol. Microbiol.">
        <title>The Global Catalogue of Microorganisms (GCM) 10K type strain sequencing project: providing services to taxonomists for standard genome sequencing and annotation.</title>
        <authorList>
            <consortium name="The Broad Institute Genomics Platform"/>
            <consortium name="The Broad Institute Genome Sequencing Center for Infectious Disease"/>
            <person name="Wu L."/>
            <person name="Ma J."/>
        </authorList>
    </citation>
    <scope>NUCLEOTIDE SEQUENCE [LARGE SCALE GENOMIC DNA]</scope>
    <source>
        <strain evidence="10">CGMCC 1.15772</strain>
    </source>
</reference>
<dbReference type="InterPro" id="IPR004268">
    <property type="entry name" value="MurJ"/>
</dbReference>
<comment type="subcellular location">
    <subcellularLocation>
        <location evidence="1">Cell membrane</location>
        <topology evidence="1">Multi-pass membrane protein</topology>
    </subcellularLocation>
</comment>
<feature type="transmembrane region" description="Helical" evidence="8">
    <location>
        <begin position="372"/>
        <end position="394"/>
    </location>
</feature>
<dbReference type="Proteomes" id="UP001596297">
    <property type="component" value="Unassembled WGS sequence"/>
</dbReference>
<feature type="transmembrane region" description="Helical" evidence="8">
    <location>
        <begin position="400"/>
        <end position="420"/>
    </location>
</feature>
<dbReference type="Pfam" id="PF03023">
    <property type="entry name" value="MurJ"/>
    <property type="match status" value="1"/>
</dbReference>
<feature type="transmembrane region" description="Helical" evidence="8">
    <location>
        <begin position="219"/>
        <end position="240"/>
    </location>
</feature>
<evidence type="ECO:0000256" key="6">
    <source>
        <dbReference type="ARBA" id="ARBA00022989"/>
    </source>
</evidence>
<feature type="transmembrane region" description="Helical" evidence="8">
    <location>
        <begin position="185"/>
        <end position="207"/>
    </location>
</feature>
<dbReference type="PANTHER" id="PTHR47019">
    <property type="entry name" value="LIPID II FLIPPASE MURJ"/>
    <property type="match status" value="1"/>
</dbReference>
<evidence type="ECO:0000256" key="8">
    <source>
        <dbReference type="SAM" id="Phobius"/>
    </source>
</evidence>
<feature type="transmembrane region" description="Helical" evidence="8">
    <location>
        <begin position="159"/>
        <end position="179"/>
    </location>
</feature>
<evidence type="ECO:0000313" key="9">
    <source>
        <dbReference type="EMBL" id="MFC6592748.1"/>
    </source>
</evidence>
<name>A0ABW1YH31_9DEIO</name>
<proteinExistence type="predicted"/>
<evidence type="ECO:0000256" key="5">
    <source>
        <dbReference type="ARBA" id="ARBA00022984"/>
    </source>
</evidence>
<organism evidence="9 10">
    <name type="scientific">Deinococcus lacus</name>
    <dbReference type="NCBI Taxonomy" id="392561"/>
    <lineage>
        <taxon>Bacteria</taxon>
        <taxon>Thermotogati</taxon>
        <taxon>Deinococcota</taxon>
        <taxon>Deinococci</taxon>
        <taxon>Deinococcales</taxon>
        <taxon>Deinococcaceae</taxon>
        <taxon>Deinococcus</taxon>
    </lineage>
</organism>
<keyword evidence="10" id="KW-1185">Reference proteome</keyword>
<keyword evidence="6 8" id="KW-1133">Transmembrane helix</keyword>
<dbReference type="RefSeq" id="WP_380083869.1">
    <property type="nucleotide sequence ID" value="NZ_JBHSWD010000002.1"/>
</dbReference>
<keyword evidence="3 8" id="KW-0812">Transmembrane</keyword>
<dbReference type="EMBL" id="JBHSWD010000002">
    <property type="protein sequence ID" value="MFC6592748.1"/>
    <property type="molecule type" value="Genomic_DNA"/>
</dbReference>
<sequence length="428" mass="45594">MFARLGRLRGAGAITVLQTLSKGLAFLRELLVAALFGASKWVDAFVVAVALYSLFAPLISDALQTLATPVLSKLHGKDTGAEHKVSSDYLRVNLLAFAALTLAAFALLEPLIGLLAAGLPQATRALIAGYAWLLLPFGLLTALQGLLTSQLNAQEKYGLSELVLLVMNVAVLGFLYVLARVTYSFALPLSLSLGAVVGLLLFVLVVRPRIRLGPLDNRVKASFAMLPAMLSGYGLVQVNILVDRYFASSLPTGSIAAISYANKLTFLPLSVVVAGVIAISFVGFSKADTLHSALAILKKSSLLTVALLAPFALLLGLFAYPVTRLLYFRGAFDLHALELTSQALQVLSLAIVPLGLAQVFQKFLYAHQDSRSVLAASLLSVVSAVACNFALVPLYGMTGLLWATVIANVVLDAALLTFIWQRARREVV</sequence>
<accession>A0ABW1YH31</accession>
<evidence type="ECO:0000256" key="3">
    <source>
        <dbReference type="ARBA" id="ARBA00022692"/>
    </source>
</evidence>
<feature type="transmembrane region" description="Helical" evidence="8">
    <location>
        <begin position="302"/>
        <end position="322"/>
    </location>
</feature>
<gene>
    <name evidence="9" type="ORF">ACFP81_12585</name>
</gene>
<keyword evidence="7 8" id="KW-0472">Membrane</keyword>
<evidence type="ECO:0000256" key="2">
    <source>
        <dbReference type="ARBA" id="ARBA00022475"/>
    </source>
</evidence>
<comment type="caution">
    <text evidence="9">The sequence shown here is derived from an EMBL/GenBank/DDBJ whole genome shotgun (WGS) entry which is preliminary data.</text>
</comment>
<feature type="transmembrane region" description="Helical" evidence="8">
    <location>
        <begin position="342"/>
        <end position="360"/>
    </location>
</feature>
<dbReference type="PANTHER" id="PTHR47019:SF1">
    <property type="entry name" value="LIPID II FLIPPASE MURJ"/>
    <property type="match status" value="1"/>
</dbReference>
<feature type="transmembrane region" description="Helical" evidence="8">
    <location>
        <begin position="94"/>
        <end position="119"/>
    </location>
</feature>
<dbReference type="PRINTS" id="PR01806">
    <property type="entry name" value="VIRFACTRMVIN"/>
</dbReference>
<evidence type="ECO:0000256" key="4">
    <source>
        <dbReference type="ARBA" id="ARBA00022960"/>
    </source>
</evidence>
<protein>
    <submittedName>
        <fullName evidence="9">Lipid II flippase MurJ</fullName>
    </submittedName>
</protein>
<dbReference type="InterPro" id="IPR051050">
    <property type="entry name" value="Lipid_II_flippase_MurJ/MviN"/>
</dbReference>
<evidence type="ECO:0000256" key="1">
    <source>
        <dbReference type="ARBA" id="ARBA00004651"/>
    </source>
</evidence>
<keyword evidence="5" id="KW-0573">Peptidoglycan synthesis</keyword>
<evidence type="ECO:0000256" key="7">
    <source>
        <dbReference type="ARBA" id="ARBA00023136"/>
    </source>
</evidence>
<keyword evidence="2" id="KW-1003">Cell membrane</keyword>
<evidence type="ECO:0000313" key="10">
    <source>
        <dbReference type="Proteomes" id="UP001596297"/>
    </source>
</evidence>
<keyword evidence="4" id="KW-0133">Cell shape</keyword>
<feature type="transmembrane region" description="Helical" evidence="8">
    <location>
        <begin position="260"/>
        <end position="282"/>
    </location>
</feature>